<protein>
    <submittedName>
        <fullName evidence="2">Uncharacterized protein</fullName>
    </submittedName>
</protein>
<sequence length="96" mass="10293">MMSRQQKHRGEVDLGAMTDFSTLHAPIALRDDPTKEETAQQVTLMADLLASLETAADLAEEPKSGAAGFAMIDAARGEFRQLANSETVSTAARSSR</sequence>
<dbReference type="Proteomes" id="UP000486351">
    <property type="component" value="Unassembled WGS sequence"/>
</dbReference>
<evidence type="ECO:0000313" key="2">
    <source>
        <dbReference type="EMBL" id="KAE9075323.1"/>
    </source>
</evidence>
<dbReference type="EMBL" id="QXGB01002638">
    <property type="protein sequence ID" value="KAE9176236.1"/>
    <property type="molecule type" value="Genomic_DNA"/>
</dbReference>
<gene>
    <name evidence="5" type="ORF">PF001_g24220</name>
    <name evidence="4" type="ORF">PF005_g25050</name>
    <name evidence="3" type="ORF">PF006_g24480</name>
    <name evidence="2" type="ORF">PF007_g25057</name>
    <name evidence="6" type="ORF">PF008_g24553</name>
    <name evidence="1" type="ORF">PF011_g24013</name>
</gene>
<evidence type="ECO:0000313" key="3">
    <source>
        <dbReference type="EMBL" id="KAE9093262.1"/>
    </source>
</evidence>
<evidence type="ECO:0000313" key="1">
    <source>
        <dbReference type="EMBL" id="KAE8976527.1"/>
    </source>
</evidence>
<accession>A0A6A3QFE9</accession>
<evidence type="ECO:0000313" key="7">
    <source>
        <dbReference type="Proteomes" id="UP000433483"/>
    </source>
</evidence>
<keyword evidence="7" id="KW-1185">Reference proteome</keyword>
<dbReference type="Proteomes" id="UP000441208">
    <property type="component" value="Unassembled WGS sequence"/>
</dbReference>
<dbReference type="OrthoDB" id="10296551at2759"/>
<evidence type="ECO:0000313" key="12">
    <source>
        <dbReference type="Proteomes" id="UP000486351"/>
    </source>
</evidence>
<evidence type="ECO:0000313" key="8">
    <source>
        <dbReference type="Proteomes" id="UP000437068"/>
    </source>
</evidence>
<dbReference type="Proteomes" id="UP000460718">
    <property type="component" value="Unassembled WGS sequence"/>
</dbReference>
<evidence type="ECO:0000313" key="5">
    <source>
        <dbReference type="EMBL" id="KAE9280470.1"/>
    </source>
</evidence>
<dbReference type="AlphaFoldDB" id="A0A6A3QFE9"/>
<dbReference type="EMBL" id="QXGA01002704">
    <property type="protein sequence ID" value="KAE9093262.1"/>
    <property type="molecule type" value="Genomic_DNA"/>
</dbReference>
<proteinExistence type="predicted"/>
<dbReference type="EMBL" id="QXFZ01002618">
    <property type="protein sequence ID" value="KAE9075323.1"/>
    <property type="molecule type" value="Genomic_DNA"/>
</dbReference>
<dbReference type="EMBL" id="QXFY01002640">
    <property type="protein sequence ID" value="KAE9294425.1"/>
    <property type="molecule type" value="Genomic_DNA"/>
</dbReference>
<dbReference type="Proteomes" id="UP000437068">
    <property type="component" value="Unassembled WGS sequence"/>
</dbReference>
<dbReference type="Proteomes" id="UP000433483">
    <property type="component" value="Unassembled WGS sequence"/>
</dbReference>
<dbReference type="EMBL" id="QXGE01002615">
    <property type="protein sequence ID" value="KAE9280470.1"/>
    <property type="molecule type" value="Genomic_DNA"/>
</dbReference>
<evidence type="ECO:0000313" key="6">
    <source>
        <dbReference type="EMBL" id="KAE9294425.1"/>
    </source>
</evidence>
<dbReference type="EMBL" id="QXFW01002657">
    <property type="protein sequence ID" value="KAE8976527.1"/>
    <property type="molecule type" value="Genomic_DNA"/>
</dbReference>
<name>A0A6A3QFE9_9STRA</name>
<evidence type="ECO:0000313" key="11">
    <source>
        <dbReference type="Proteomes" id="UP000460718"/>
    </source>
</evidence>
<evidence type="ECO:0000313" key="4">
    <source>
        <dbReference type="EMBL" id="KAE9176236.1"/>
    </source>
</evidence>
<organism evidence="2 10">
    <name type="scientific">Phytophthora fragariae</name>
    <dbReference type="NCBI Taxonomy" id="53985"/>
    <lineage>
        <taxon>Eukaryota</taxon>
        <taxon>Sar</taxon>
        <taxon>Stramenopiles</taxon>
        <taxon>Oomycota</taxon>
        <taxon>Peronosporomycetes</taxon>
        <taxon>Peronosporales</taxon>
        <taxon>Peronosporaceae</taxon>
        <taxon>Phytophthora</taxon>
    </lineage>
</organism>
<reference evidence="7 8" key="1">
    <citation type="submission" date="2018-08" db="EMBL/GenBank/DDBJ databases">
        <title>Genomic investigation of the strawberry pathogen Phytophthora fragariae indicates pathogenicity is determined by transcriptional variation in three key races.</title>
        <authorList>
            <person name="Adams T.M."/>
            <person name="Armitage A.D."/>
            <person name="Sobczyk M.K."/>
            <person name="Bates H.J."/>
            <person name="Dunwell J.M."/>
            <person name="Nellist C.F."/>
            <person name="Harrison R.J."/>
        </authorList>
    </citation>
    <scope>NUCLEOTIDE SEQUENCE [LARGE SCALE GENOMIC DNA]</scope>
    <source>
        <strain evidence="5 8">A4</strain>
        <strain evidence="4 7">NOV-27</strain>
        <strain evidence="3 9">NOV-5</strain>
        <strain evidence="2 10">NOV-71</strain>
        <strain evidence="6 12">NOV-77</strain>
        <strain evidence="1 11">SCRP245</strain>
    </source>
</reference>
<comment type="caution">
    <text evidence="2">The sequence shown here is derived from an EMBL/GenBank/DDBJ whole genome shotgun (WGS) entry which is preliminary data.</text>
</comment>
<evidence type="ECO:0000313" key="9">
    <source>
        <dbReference type="Proteomes" id="UP000440732"/>
    </source>
</evidence>
<dbReference type="Proteomes" id="UP000440732">
    <property type="component" value="Unassembled WGS sequence"/>
</dbReference>
<evidence type="ECO:0000313" key="10">
    <source>
        <dbReference type="Proteomes" id="UP000441208"/>
    </source>
</evidence>